<feature type="transmembrane region" description="Helical" evidence="1">
    <location>
        <begin position="358"/>
        <end position="377"/>
    </location>
</feature>
<accession>A0A0F0KBT9</accession>
<dbReference type="RefSeq" id="WP_045255266.1">
    <property type="nucleotide sequence ID" value="NZ_CP031425.1"/>
</dbReference>
<keyword evidence="3" id="KW-0012">Acyltransferase</keyword>
<gene>
    <name evidence="3" type="ORF">RN50_02971</name>
</gene>
<dbReference type="PATRIC" id="fig|104336.4.peg.3011"/>
<keyword evidence="4" id="KW-1185">Reference proteome</keyword>
<feature type="transmembrane region" description="Helical" evidence="1">
    <location>
        <begin position="135"/>
        <end position="160"/>
    </location>
</feature>
<dbReference type="KEGG" id="mfol:DXT68_07365"/>
<name>A0A0F0KBT9_9MICO</name>
<dbReference type="Pfam" id="PF01757">
    <property type="entry name" value="Acyl_transf_3"/>
    <property type="match status" value="1"/>
</dbReference>
<proteinExistence type="predicted"/>
<dbReference type="AlphaFoldDB" id="A0A0F0KBT9"/>
<dbReference type="EMBL" id="JYIU01000046">
    <property type="protein sequence ID" value="KJL17869.1"/>
    <property type="molecule type" value="Genomic_DNA"/>
</dbReference>
<keyword evidence="3" id="KW-0808">Transferase</keyword>
<evidence type="ECO:0000313" key="4">
    <source>
        <dbReference type="Proteomes" id="UP000033572"/>
    </source>
</evidence>
<evidence type="ECO:0000313" key="3">
    <source>
        <dbReference type="EMBL" id="KJL17869.1"/>
    </source>
</evidence>
<feature type="transmembrane region" description="Helical" evidence="1">
    <location>
        <begin position="213"/>
        <end position="234"/>
    </location>
</feature>
<feature type="transmembrane region" description="Helical" evidence="1">
    <location>
        <begin position="246"/>
        <end position="268"/>
    </location>
</feature>
<feature type="transmembrane region" description="Helical" evidence="1">
    <location>
        <begin position="21"/>
        <end position="41"/>
    </location>
</feature>
<feature type="transmembrane region" description="Helical" evidence="1">
    <location>
        <begin position="61"/>
        <end position="83"/>
    </location>
</feature>
<keyword evidence="1" id="KW-1133">Transmembrane helix</keyword>
<feature type="transmembrane region" description="Helical" evidence="1">
    <location>
        <begin position="415"/>
        <end position="432"/>
    </location>
</feature>
<evidence type="ECO:0000259" key="2">
    <source>
        <dbReference type="Pfam" id="PF01757"/>
    </source>
</evidence>
<dbReference type="Proteomes" id="UP000033572">
    <property type="component" value="Unassembled WGS sequence"/>
</dbReference>
<feature type="transmembrane region" description="Helical" evidence="1">
    <location>
        <begin position="389"/>
        <end position="409"/>
    </location>
</feature>
<protein>
    <submittedName>
        <fullName evidence="3">Acyltransferase family protein</fullName>
    </submittedName>
</protein>
<evidence type="ECO:0000256" key="1">
    <source>
        <dbReference type="SAM" id="Phobius"/>
    </source>
</evidence>
<dbReference type="InterPro" id="IPR002656">
    <property type="entry name" value="Acyl_transf_3_dom"/>
</dbReference>
<organism evidence="3 4">
    <name type="scientific">Microbacterium foliorum</name>
    <dbReference type="NCBI Taxonomy" id="104336"/>
    <lineage>
        <taxon>Bacteria</taxon>
        <taxon>Bacillati</taxon>
        <taxon>Actinomycetota</taxon>
        <taxon>Actinomycetes</taxon>
        <taxon>Micrococcales</taxon>
        <taxon>Microbacteriaceae</taxon>
        <taxon>Microbacterium</taxon>
    </lineage>
</organism>
<dbReference type="GeneID" id="94444204"/>
<feature type="domain" description="Acyltransferase 3" evidence="2">
    <location>
        <begin position="21"/>
        <end position="369"/>
    </location>
</feature>
<reference evidence="3 4" key="1">
    <citation type="submission" date="2015-02" db="EMBL/GenBank/DDBJ databases">
        <title>Draft genome sequences of ten Microbacterium spp. with emphasis on heavy metal contaminated environments.</title>
        <authorList>
            <person name="Corretto E."/>
        </authorList>
    </citation>
    <scope>NUCLEOTIDE SEQUENCE [LARGE SCALE GENOMIC DNA]</scope>
    <source>
        <strain evidence="3 4">DSM 12966</strain>
    </source>
</reference>
<dbReference type="GO" id="GO:0016747">
    <property type="term" value="F:acyltransferase activity, transferring groups other than amino-acyl groups"/>
    <property type="evidence" value="ECO:0007669"/>
    <property type="project" value="InterPro"/>
</dbReference>
<keyword evidence="1" id="KW-0812">Transmembrane</keyword>
<keyword evidence="1" id="KW-0472">Membrane</keyword>
<feature type="transmembrane region" description="Helical" evidence="1">
    <location>
        <begin position="112"/>
        <end position="129"/>
    </location>
</feature>
<comment type="caution">
    <text evidence="3">The sequence shown here is derived from an EMBL/GenBank/DDBJ whole genome shotgun (WGS) entry which is preliminary data.</text>
</comment>
<sequence length="440" mass="47143">MSSAAAVSTPRTAPQGRDLTLDLARVTCVLLVVFVHILFTGVGRAPDGSLLIERTVEAQPWFTAASWMANIMPLFFVVGGYAARAGWRSAVARGESADVFVRVRLLRLARPALALFVFLTAVLGAARLIGLDPALVDVVAIGIGSPLWFLAAYMIVQALAPTMMGLHERHGMPVLIVLLAGAVVIDTLRFTVVGGMLAIQPIAGTGYGLGQELFGIPNIVFVWLFAQQLGFFLFDGWFAARRGWQLALLIAAGYAALWGLVSLGGYSWNMLGNQWPPTTAMVLLAVIQASALTLLRRPLTALMRTRAAQGAVFLIGSRLMTIYLWHLPVIMILIGIQLLLPLPLPAPGSPTWWWTRPLFLLVVLGAVWALSLWLVRFEKTPPAGVARHPSTGATVAAVLLFVTPVVGITAYGLDFPLAAAALIGTAAALRLMSTTRSAVR</sequence>
<feature type="transmembrane region" description="Helical" evidence="1">
    <location>
        <begin position="280"/>
        <end position="299"/>
    </location>
</feature>
<feature type="transmembrane region" description="Helical" evidence="1">
    <location>
        <begin position="311"/>
        <end position="338"/>
    </location>
</feature>
<feature type="transmembrane region" description="Helical" evidence="1">
    <location>
        <begin position="172"/>
        <end position="193"/>
    </location>
</feature>